<protein>
    <submittedName>
        <fullName evidence="3">UDP-glucose 4-epimerase</fullName>
    </submittedName>
</protein>
<evidence type="ECO:0000313" key="4">
    <source>
        <dbReference type="Proteomes" id="UP000264062"/>
    </source>
</evidence>
<evidence type="ECO:0000259" key="2">
    <source>
        <dbReference type="Pfam" id="PF01370"/>
    </source>
</evidence>
<dbReference type="InterPro" id="IPR001509">
    <property type="entry name" value="Epimerase_deHydtase"/>
</dbReference>
<dbReference type="PANTHER" id="PTHR43000">
    <property type="entry name" value="DTDP-D-GLUCOSE 4,6-DEHYDRATASE-RELATED"/>
    <property type="match status" value="1"/>
</dbReference>
<dbReference type="Proteomes" id="UP000264062">
    <property type="component" value="Unassembled WGS sequence"/>
</dbReference>
<evidence type="ECO:0000256" key="1">
    <source>
        <dbReference type="ARBA" id="ARBA00007637"/>
    </source>
</evidence>
<comment type="caution">
    <text evidence="3">The sequence shown here is derived from an EMBL/GenBank/DDBJ whole genome shotgun (WGS) entry which is preliminary data.</text>
</comment>
<evidence type="ECO:0000313" key="3">
    <source>
        <dbReference type="EMBL" id="HAV92505.1"/>
    </source>
</evidence>
<accession>A0A350HAD9</accession>
<reference evidence="3 4" key="1">
    <citation type="journal article" date="2018" name="Nat. Biotechnol.">
        <title>A standardized bacterial taxonomy based on genome phylogeny substantially revises the tree of life.</title>
        <authorList>
            <person name="Parks D.H."/>
            <person name="Chuvochina M."/>
            <person name="Waite D.W."/>
            <person name="Rinke C."/>
            <person name="Skarshewski A."/>
            <person name="Chaumeil P.A."/>
            <person name="Hugenholtz P."/>
        </authorList>
    </citation>
    <scope>NUCLEOTIDE SEQUENCE [LARGE SCALE GENOMIC DNA]</scope>
    <source>
        <strain evidence="3">UBA9956</strain>
    </source>
</reference>
<dbReference type="SUPFAM" id="SSF51735">
    <property type="entry name" value="NAD(P)-binding Rossmann-fold domains"/>
    <property type="match status" value="1"/>
</dbReference>
<dbReference type="InterPro" id="IPR036291">
    <property type="entry name" value="NAD(P)-bd_dom_sf"/>
</dbReference>
<dbReference type="Gene3D" id="3.90.25.10">
    <property type="entry name" value="UDP-galactose 4-epimerase, domain 1"/>
    <property type="match status" value="1"/>
</dbReference>
<name>A0A350HAD9_UNCW3</name>
<sequence length="306" mass="34524">MKMLVTGGAGFIGSHVCDRLLRAGHEVVIMDNLTTGSMDNVNKKAKFIKGDISKKDDIENLFSNEKIDMVFHLAAQIDVRISTEEPERDAEVNIVGTINLLNAVKKYKLKKIIFSSTGGALYGEVDNPAGEEYEKNPKAPYGISKLSAEMYIKFFSDNFNINYTILRYANVYGPRQSVKGEAGVVAIFAKNMLTNKESILYGFGKMNRDYVFVKDVSEANFLSIEKGDRETYNVGTGIKTNVAEVFNMLKKHFSDYDKEPILREKRAGEITESVISPEKIIRDYNIEFTSFEKGIKETAEFFMEKK</sequence>
<feature type="domain" description="NAD-dependent epimerase/dehydratase" evidence="2">
    <location>
        <begin position="3"/>
        <end position="235"/>
    </location>
</feature>
<comment type="similarity">
    <text evidence="1">Belongs to the NAD(P)-dependent epimerase/dehydratase family.</text>
</comment>
<dbReference type="Gene3D" id="3.40.50.720">
    <property type="entry name" value="NAD(P)-binding Rossmann-like Domain"/>
    <property type="match status" value="1"/>
</dbReference>
<dbReference type="AlphaFoldDB" id="A0A350HAD9"/>
<proteinExistence type="inferred from homology"/>
<dbReference type="Pfam" id="PF01370">
    <property type="entry name" value="Epimerase"/>
    <property type="match status" value="1"/>
</dbReference>
<dbReference type="EMBL" id="DMZY01000143">
    <property type="protein sequence ID" value="HAV92505.1"/>
    <property type="molecule type" value="Genomic_DNA"/>
</dbReference>
<organism evidence="3 4">
    <name type="scientific">candidate division WOR-3 bacterium</name>
    <dbReference type="NCBI Taxonomy" id="2052148"/>
    <lineage>
        <taxon>Bacteria</taxon>
        <taxon>Bacteria division WOR-3</taxon>
    </lineage>
</organism>
<gene>
    <name evidence="3" type="ORF">DCW38_04915</name>
</gene>